<feature type="coiled-coil region" evidence="1">
    <location>
        <begin position="17"/>
        <end position="51"/>
    </location>
</feature>
<gene>
    <name evidence="2" type="ORF">ILUMI_16619</name>
</gene>
<evidence type="ECO:0000313" key="3">
    <source>
        <dbReference type="Proteomes" id="UP000801492"/>
    </source>
</evidence>
<name>A0A8K0CLE7_IGNLU</name>
<keyword evidence="1" id="KW-0175">Coiled coil</keyword>
<comment type="caution">
    <text evidence="2">The sequence shown here is derived from an EMBL/GenBank/DDBJ whole genome shotgun (WGS) entry which is preliminary data.</text>
</comment>
<accession>A0A8K0CLE7</accession>
<organism evidence="2 3">
    <name type="scientific">Ignelater luminosus</name>
    <name type="common">Cucubano</name>
    <name type="synonym">Pyrophorus luminosus</name>
    <dbReference type="NCBI Taxonomy" id="2038154"/>
    <lineage>
        <taxon>Eukaryota</taxon>
        <taxon>Metazoa</taxon>
        <taxon>Ecdysozoa</taxon>
        <taxon>Arthropoda</taxon>
        <taxon>Hexapoda</taxon>
        <taxon>Insecta</taxon>
        <taxon>Pterygota</taxon>
        <taxon>Neoptera</taxon>
        <taxon>Endopterygota</taxon>
        <taxon>Coleoptera</taxon>
        <taxon>Polyphaga</taxon>
        <taxon>Elateriformia</taxon>
        <taxon>Elateroidea</taxon>
        <taxon>Elateridae</taxon>
        <taxon>Agrypninae</taxon>
        <taxon>Pyrophorini</taxon>
        <taxon>Ignelater</taxon>
    </lineage>
</organism>
<keyword evidence="3" id="KW-1185">Reference proteome</keyword>
<reference evidence="2" key="1">
    <citation type="submission" date="2019-08" db="EMBL/GenBank/DDBJ databases">
        <title>The genome of the North American firefly Photinus pyralis.</title>
        <authorList>
            <consortium name="Photinus pyralis genome working group"/>
            <person name="Fallon T.R."/>
            <person name="Sander Lower S.E."/>
            <person name="Weng J.-K."/>
        </authorList>
    </citation>
    <scope>NUCLEOTIDE SEQUENCE</scope>
    <source>
        <strain evidence="2">TRF0915ILg1</strain>
        <tissue evidence="2">Whole body</tissue>
    </source>
</reference>
<evidence type="ECO:0000256" key="1">
    <source>
        <dbReference type="SAM" id="Coils"/>
    </source>
</evidence>
<dbReference type="Proteomes" id="UP000801492">
    <property type="component" value="Unassembled WGS sequence"/>
</dbReference>
<dbReference type="EMBL" id="VTPC01065529">
    <property type="protein sequence ID" value="KAF2889554.1"/>
    <property type="molecule type" value="Genomic_DNA"/>
</dbReference>
<evidence type="ECO:0000313" key="2">
    <source>
        <dbReference type="EMBL" id="KAF2889554.1"/>
    </source>
</evidence>
<sequence>MKMKKIEKMFEGIATWLMKINKKLENNTKEMNKLTAVDERLKKKINELEQGEKIKFGEWEIKRENVVIKGIEDREGKAEVETKEKVAKLMETMSVKLKMG</sequence>
<dbReference type="AlphaFoldDB" id="A0A8K0CLE7"/>
<dbReference type="OrthoDB" id="7417618at2759"/>
<proteinExistence type="predicted"/>
<protein>
    <submittedName>
        <fullName evidence="2">Uncharacterized protein</fullName>
    </submittedName>
</protein>